<dbReference type="Gene3D" id="3.40.50.720">
    <property type="entry name" value="NAD(P)-binding Rossmann-like Domain"/>
    <property type="match status" value="1"/>
</dbReference>
<gene>
    <name evidence="2" type="ordered locus">Dole_1964</name>
</gene>
<dbReference type="OrthoDB" id="5292242at2"/>
<dbReference type="InterPro" id="IPR013691">
    <property type="entry name" value="MeTrfase_14"/>
</dbReference>
<feature type="domain" description="C-methyltransferase" evidence="1">
    <location>
        <begin position="264"/>
        <end position="343"/>
    </location>
</feature>
<reference evidence="2 3" key="1">
    <citation type="submission" date="2007-10" db="EMBL/GenBank/DDBJ databases">
        <title>Complete sequence of Desulfococcus oleovorans Hxd3.</title>
        <authorList>
            <consortium name="US DOE Joint Genome Institute"/>
            <person name="Copeland A."/>
            <person name="Lucas S."/>
            <person name="Lapidus A."/>
            <person name="Barry K."/>
            <person name="Glavina del Rio T."/>
            <person name="Dalin E."/>
            <person name="Tice H."/>
            <person name="Pitluck S."/>
            <person name="Kiss H."/>
            <person name="Brettin T."/>
            <person name="Bruce D."/>
            <person name="Detter J.C."/>
            <person name="Han C."/>
            <person name="Schmutz J."/>
            <person name="Larimer F."/>
            <person name="Land M."/>
            <person name="Hauser L."/>
            <person name="Kyrpides N."/>
            <person name="Kim E."/>
            <person name="Wawrik B."/>
            <person name="Richardson P."/>
        </authorList>
    </citation>
    <scope>NUCLEOTIDE SEQUENCE [LARGE SCALE GENOMIC DNA]</scope>
    <source>
        <strain evidence="3">DSM 6200 / JCM 39069 / Hxd3</strain>
    </source>
</reference>
<accession>A8ZT85</accession>
<evidence type="ECO:0000259" key="1">
    <source>
        <dbReference type="Pfam" id="PF08484"/>
    </source>
</evidence>
<dbReference type="GO" id="GO:0008168">
    <property type="term" value="F:methyltransferase activity"/>
    <property type="evidence" value="ECO:0007669"/>
    <property type="project" value="UniProtKB-KW"/>
</dbReference>
<dbReference type="EMBL" id="CP000859">
    <property type="protein sequence ID" value="ABW67768.1"/>
    <property type="molecule type" value="Genomic_DNA"/>
</dbReference>
<keyword evidence="2" id="KW-0489">Methyltransferase</keyword>
<dbReference type="KEGG" id="dol:Dole_1964"/>
<dbReference type="InterPro" id="IPR029063">
    <property type="entry name" value="SAM-dependent_MTases_sf"/>
</dbReference>
<keyword evidence="3" id="KW-1185">Reference proteome</keyword>
<name>A8ZT85_DESOH</name>
<dbReference type="STRING" id="96561.Dole_1964"/>
<dbReference type="SUPFAM" id="SSF53335">
    <property type="entry name" value="S-adenosyl-L-methionine-dependent methyltransferases"/>
    <property type="match status" value="1"/>
</dbReference>
<dbReference type="Gene3D" id="3.40.50.150">
    <property type="entry name" value="Vaccinia Virus protein VP39"/>
    <property type="match status" value="1"/>
</dbReference>
<sequence length="352" mass="39353">MSHKTILEIPDLPVLQNRVYNTRAEAMACVRGDMRLAQSPLHGIVSNVAFQPEKVVYDKNYQNEQGCSAVFTRHLDQVAGIIEKHGAGKTVLEVGCGKGTFTEMLHTRNMAITGLDPAYEGNAPYIIREHFSPALGVTGDVIVLRHVLEHIALPFEFLKQIATANGGKGLIYIEVPCLDWIMENHAWFDIFYEHVNYFRLSDFNRFFGKIIDSGRFFGGQYIFVVADIASLGLNDSVNSEVFSTPSDFFSGIDDAIDIITKTPGRLHVVWGAASKGVLFSLHLHRRGHIPDFAIDINPAKQNRYLPATGLHVLSPESAFERLRPGDVIFVMNPNYLDEIRSQSGTKYQYVLP</sequence>
<dbReference type="Pfam" id="PF13489">
    <property type="entry name" value="Methyltransf_23"/>
    <property type="match status" value="1"/>
</dbReference>
<dbReference type="Proteomes" id="UP000008561">
    <property type="component" value="Chromosome"/>
</dbReference>
<organism evidence="2 3">
    <name type="scientific">Desulfosudis oleivorans (strain DSM 6200 / JCM 39069 / Hxd3)</name>
    <name type="common">Desulfococcus oleovorans</name>
    <dbReference type="NCBI Taxonomy" id="96561"/>
    <lineage>
        <taxon>Bacteria</taxon>
        <taxon>Pseudomonadati</taxon>
        <taxon>Thermodesulfobacteriota</taxon>
        <taxon>Desulfobacteria</taxon>
        <taxon>Desulfobacterales</taxon>
        <taxon>Desulfosudaceae</taxon>
        <taxon>Desulfosudis</taxon>
    </lineage>
</organism>
<evidence type="ECO:0000313" key="2">
    <source>
        <dbReference type="EMBL" id="ABW67768.1"/>
    </source>
</evidence>
<keyword evidence="2" id="KW-0808">Transferase</keyword>
<dbReference type="Pfam" id="PF08484">
    <property type="entry name" value="Methyltransf_14"/>
    <property type="match status" value="1"/>
</dbReference>
<protein>
    <submittedName>
        <fullName evidence="2">Methyltransferase type 11</fullName>
    </submittedName>
</protein>
<evidence type="ECO:0000313" key="3">
    <source>
        <dbReference type="Proteomes" id="UP000008561"/>
    </source>
</evidence>
<dbReference type="AlphaFoldDB" id="A8ZT85"/>
<dbReference type="GO" id="GO:0032259">
    <property type="term" value="P:methylation"/>
    <property type="evidence" value="ECO:0007669"/>
    <property type="project" value="UniProtKB-KW"/>
</dbReference>
<dbReference type="eggNOG" id="COG2227">
    <property type="taxonomic scope" value="Bacteria"/>
</dbReference>
<proteinExistence type="predicted"/>
<dbReference type="HOGENOM" id="CLU_050039_1_0_7"/>